<proteinExistence type="predicted"/>
<sequence length="282" mass="32540">MWNNRSKLIFGSSVLIAAIVLFQMGMYSMQVLAGWELHFNLVEVCSTLMQNYGLSTFAYALDALVFYTLFLMLFAVVRQIVLSKNAYKRLKTYRHEWHTTAFNYSYNGGKERIIVIDHHAPIAFTMGLWKPRIIISTGLMELLDSNELEAVIYHEMYHQKHRDPIKTFAVSLFASVMWYLPILKWSRQKYKIVREVLADHYAISRLGTPAHLGSALFKMLKRGQTAPMPFSYVSFADTSINYRIQQLVEPETDDSWKLPFTPAMISLQVLLVLCAMFIVALS</sequence>
<feature type="transmembrane region" description="Helical" evidence="1">
    <location>
        <begin position="57"/>
        <end position="81"/>
    </location>
</feature>
<keyword evidence="1" id="KW-0812">Transmembrane</keyword>
<feature type="domain" description="Peptidase M56" evidence="2">
    <location>
        <begin position="47"/>
        <end position="245"/>
    </location>
</feature>
<gene>
    <name evidence="3" type="ORF">LQV63_13535</name>
</gene>
<dbReference type="RefSeq" id="WP_233697086.1">
    <property type="nucleotide sequence ID" value="NZ_JAJNBZ010000009.1"/>
</dbReference>
<keyword evidence="1" id="KW-0472">Membrane</keyword>
<keyword evidence="1" id="KW-1133">Transmembrane helix</keyword>
<feature type="transmembrane region" description="Helical" evidence="1">
    <location>
        <begin position="260"/>
        <end position="281"/>
    </location>
</feature>
<keyword evidence="4" id="KW-1185">Reference proteome</keyword>
<dbReference type="InterPro" id="IPR052173">
    <property type="entry name" value="Beta-lactam_resp_regulator"/>
</dbReference>
<evidence type="ECO:0000313" key="4">
    <source>
        <dbReference type="Proteomes" id="UP001199916"/>
    </source>
</evidence>
<dbReference type="CDD" id="cd07326">
    <property type="entry name" value="M56_BlaR1_MecR1_like"/>
    <property type="match status" value="1"/>
</dbReference>
<evidence type="ECO:0000313" key="3">
    <source>
        <dbReference type="EMBL" id="MCE5170333.1"/>
    </source>
</evidence>
<dbReference type="PANTHER" id="PTHR34978:SF3">
    <property type="entry name" value="SLR0241 PROTEIN"/>
    <property type="match status" value="1"/>
</dbReference>
<reference evidence="3 4" key="1">
    <citation type="submission" date="2021-11" db="EMBL/GenBank/DDBJ databases">
        <title>Draft genome sequence of Paenibacillus profundus YoMME, a new Gram-positive bacteria with exoelectrogenic properties.</title>
        <authorList>
            <person name="Hubenova Y."/>
            <person name="Hubenova E."/>
            <person name="Manasiev Y."/>
            <person name="Peykov S."/>
            <person name="Mitov M."/>
        </authorList>
    </citation>
    <scope>NUCLEOTIDE SEQUENCE [LARGE SCALE GENOMIC DNA]</scope>
    <source>
        <strain evidence="3 4">YoMME</strain>
    </source>
</reference>
<organism evidence="3 4">
    <name type="scientific">Paenibacillus profundus</name>
    <dbReference type="NCBI Taxonomy" id="1173085"/>
    <lineage>
        <taxon>Bacteria</taxon>
        <taxon>Bacillati</taxon>
        <taxon>Bacillota</taxon>
        <taxon>Bacilli</taxon>
        <taxon>Bacillales</taxon>
        <taxon>Paenibacillaceae</taxon>
        <taxon>Paenibacillus</taxon>
    </lineage>
</organism>
<feature type="transmembrane region" description="Helical" evidence="1">
    <location>
        <begin position="165"/>
        <end position="182"/>
    </location>
</feature>
<dbReference type="EMBL" id="JAJNBZ010000009">
    <property type="protein sequence ID" value="MCE5170333.1"/>
    <property type="molecule type" value="Genomic_DNA"/>
</dbReference>
<name>A0ABS8YIP5_9BACL</name>
<evidence type="ECO:0000259" key="2">
    <source>
        <dbReference type="Pfam" id="PF05569"/>
    </source>
</evidence>
<dbReference type="Proteomes" id="UP001199916">
    <property type="component" value="Unassembled WGS sequence"/>
</dbReference>
<dbReference type="Gene3D" id="3.30.2010.10">
    <property type="entry name" value="Metalloproteases ('zincins'), catalytic domain"/>
    <property type="match status" value="1"/>
</dbReference>
<dbReference type="InterPro" id="IPR008756">
    <property type="entry name" value="Peptidase_M56"/>
</dbReference>
<comment type="caution">
    <text evidence="3">The sequence shown here is derived from an EMBL/GenBank/DDBJ whole genome shotgun (WGS) entry which is preliminary data.</text>
</comment>
<dbReference type="Pfam" id="PF05569">
    <property type="entry name" value="Peptidase_M56"/>
    <property type="match status" value="1"/>
</dbReference>
<protein>
    <submittedName>
        <fullName evidence="3">M56 family metallopeptidase</fullName>
    </submittedName>
</protein>
<evidence type="ECO:0000256" key="1">
    <source>
        <dbReference type="SAM" id="Phobius"/>
    </source>
</evidence>
<dbReference type="PANTHER" id="PTHR34978">
    <property type="entry name" value="POSSIBLE SENSOR-TRANSDUCER PROTEIN BLAR"/>
    <property type="match status" value="1"/>
</dbReference>
<accession>A0ABS8YIP5</accession>